<evidence type="ECO:0000256" key="4">
    <source>
        <dbReference type="SAM" id="Phobius"/>
    </source>
</evidence>
<keyword evidence="2" id="KW-1015">Disulfide bond</keyword>
<evidence type="ECO:0000313" key="7">
    <source>
        <dbReference type="EMBL" id="KAK2572051.1"/>
    </source>
</evidence>
<feature type="transmembrane region" description="Helical" evidence="4">
    <location>
        <begin position="1106"/>
        <end position="1128"/>
    </location>
</feature>
<comment type="caution">
    <text evidence="7">The sequence shown here is derived from an EMBL/GenBank/DDBJ whole genome shotgun (WGS) entry which is preliminary data.</text>
</comment>
<feature type="signal peptide" evidence="5">
    <location>
        <begin position="1"/>
        <end position="19"/>
    </location>
</feature>
<sequence>MRSRCTGIITFLLFSSTNALLFDNEVTASEAPIGKMPVAVRHVEFVGTADNGTLDCTFPGFTHYRWELINKVSAGPYAESSSLILDGKIKRHQSKIKIGKGGLPMATEMLVISCELMKDDRPKLQIIWVVTRLPSPLGYPTDPRFCIYELDRVHPTSCNRYYWEFNTDCYHGNGKDYQGYAHISKGNPPLLCQYWDLNREGRDYNVGFRKEHRYCRNPNGAHSPWCFTDKDPLSRRKEFCRVQDCSDCMYGFGNGTFAQYRYIGEVVPREFPVYDGRTFVTIKKGSGGKPRRCLTGNSWKWNLCRPHGNKATPHCYIAKEEKDEPHVHNIHDPRVELVKCRIPQCTVRQVWFLFFSSFDNPYLKESNLEHVEILLIHGETMRVDFIAFGIHLTSGLSVSSDEPRLAKYALKFELEARAPPDRRSQINIYNLHHEMSGDYFVQYVFEEADPRIQQNMYRGNFKLDVRIPMSLSIKPNVLELCRGHSGSLRAQVSGGFELFPGSLRWFYGYSRREPYHEVSVDDPVFELSADFKRLTAKEIAKDTRIVIEGYSHSGTSRGRALFKMKPQPHLVPKSASQIFALPGDGISLTVELEKGLRTIWTYDAQFIPEFPDDPELAFERGLKKNIITESLVISSLDWRHYGTYVVETKKDGCRETVLFTIEHDKEREMMEEANLTSFGEDVDENLPAITKSGECDVKVLNLRTYDEQNYAKNWTIEVPCYHKEENEGTVAYDHNVEELSPCSVITGYMFTTRTQREYKLLISGDESKTMEEYEGDVHMKTNYIVSNYDEAWTYEYFFAEPVPARYVRFVADQVDDSKCLFGLTLTGCTLTKSRCRPETFTANDVLCGNRKSSLLNKEEVRQLPSCSLITGYEFTSDKSSAHTLMISGQNSMLLREYEGDIEIEIEYFQSRWLFHHTLSEPALARYVQFVPLDQDSGSLTMDNLQVTGCRLNQHWCNLDWVTVNNLGIKCEEDQIIPIYNEHPVLELPSCSMITHYQFVAKRFKQHFFMISGYNPKLLRNFQEGLRIESFYYKDDEWVFVCSFDTLIAARFLQFVCDLRGNDTCVEKFTISGCAVEESWCNDKLGTRDVEHLIRRTFFHGPVGKSLLLTTIASFVIPILMFIVGKYSLDKRLINVLTRKIEKFRKEPEPAKTSKDAD</sequence>
<gene>
    <name evidence="7" type="ORF">P5673_003485</name>
</gene>
<protein>
    <recommendedName>
        <fullName evidence="6">Kringle domain-containing protein</fullName>
    </recommendedName>
</protein>
<evidence type="ECO:0000256" key="5">
    <source>
        <dbReference type="SAM" id="SignalP"/>
    </source>
</evidence>
<evidence type="ECO:0000313" key="8">
    <source>
        <dbReference type="Proteomes" id="UP001249851"/>
    </source>
</evidence>
<feature type="domain" description="Kringle" evidence="6">
    <location>
        <begin position="168"/>
        <end position="245"/>
    </location>
</feature>
<name>A0AAD9R2V7_ACRCE</name>
<dbReference type="PANTHER" id="PTHR24261:SF7">
    <property type="entry name" value="KRINGLE DOMAIN-CONTAINING PROTEIN"/>
    <property type="match status" value="1"/>
</dbReference>
<keyword evidence="4" id="KW-0472">Membrane</keyword>
<dbReference type="PRINTS" id="PR00018">
    <property type="entry name" value="KRINGLE"/>
</dbReference>
<comment type="caution">
    <text evidence="3">Lacks conserved residue(s) required for the propagation of feature annotation.</text>
</comment>
<evidence type="ECO:0000256" key="3">
    <source>
        <dbReference type="PROSITE-ProRule" id="PRU00121"/>
    </source>
</evidence>
<evidence type="ECO:0000256" key="1">
    <source>
        <dbReference type="ARBA" id="ARBA00022572"/>
    </source>
</evidence>
<dbReference type="InterPro" id="IPR018056">
    <property type="entry name" value="Kringle_CS"/>
</dbReference>
<dbReference type="AlphaFoldDB" id="A0AAD9R2V7"/>
<keyword evidence="4" id="KW-0812">Transmembrane</keyword>
<evidence type="ECO:0000259" key="6">
    <source>
        <dbReference type="PROSITE" id="PS50070"/>
    </source>
</evidence>
<reference evidence="7" key="1">
    <citation type="journal article" date="2023" name="G3 (Bethesda)">
        <title>Whole genome assembly and annotation of the endangered Caribbean coral Acropora cervicornis.</title>
        <authorList>
            <person name="Selwyn J.D."/>
            <person name="Vollmer S.V."/>
        </authorList>
    </citation>
    <scope>NUCLEOTIDE SEQUENCE</scope>
    <source>
        <strain evidence="7">K2</strain>
    </source>
</reference>
<dbReference type="Proteomes" id="UP001249851">
    <property type="component" value="Unassembled WGS sequence"/>
</dbReference>
<feature type="chain" id="PRO_5042102530" description="Kringle domain-containing protein" evidence="5">
    <location>
        <begin position="20"/>
        <end position="1157"/>
    </location>
</feature>
<keyword evidence="5" id="KW-0732">Signal</keyword>
<accession>A0AAD9R2V7</accession>
<organism evidence="7 8">
    <name type="scientific">Acropora cervicornis</name>
    <name type="common">Staghorn coral</name>
    <dbReference type="NCBI Taxonomy" id="6130"/>
    <lineage>
        <taxon>Eukaryota</taxon>
        <taxon>Metazoa</taxon>
        <taxon>Cnidaria</taxon>
        <taxon>Anthozoa</taxon>
        <taxon>Hexacorallia</taxon>
        <taxon>Scleractinia</taxon>
        <taxon>Astrocoeniina</taxon>
        <taxon>Acroporidae</taxon>
        <taxon>Acropora</taxon>
    </lineage>
</organism>
<dbReference type="PANTHER" id="PTHR24261">
    <property type="entry name" value="PLASMINOGEN-RELATED"/>
    <property type="match status" value="1"/>
</dbReference>
<evidence type="ECO:0000256" key="2">
    <source>
        <dbReference type="ARBA" id="ARBA00023157"/>
    </source>
</evidence>
<keyword evidence="1 3" id="KW-0420">Kringle</keyword>
<reference evidence="7" key="2">
    <citation type="journal article" date="2023" name="Science">
        <title>Genomic signatures of disease resistance in endangered staghorn corals.</title>
        <authorList>
            <person name="Vollmer S.V."/>
            <person name="Selwyn J.D."/>
            <person name="Despard B.A."/>
            <person name="Roesel C.L."/>
        </authorList>
    </citation>
    <scope>NUCLEOTIDE SEQUENCE</scope>
    <source>
        <strain evidence="7">K2</strain>
    </source>
</reference>
<dbReference type="InterPro" id="IPR038178">
    <property type="entry name" value="Kringle_sf"/>
</dbReference>
<dbReference type="InterPro" id="IPR000001">
    <property type="entry name" value="Kringle"/>
</dbReference>
<keyword evidence="4" id="KW-1133">Transmembrane helix</keyword>
<dbReference type="EMBL" id="JARQWQ010000005">
    <property type="protein sequence ID" value="KAK2572051.1"/>
    <property type="molecule type" value="Genomic_DNA"/>
</dbReference>
<dbReference type="SMART" id="SM00130">
    <property type="entry name" value="KR"/>
    <property type="match status" value="1"/>
</dbReference>
<proteinExistence type="predicted"/>
<dbReference type="SUPFAM" id="SSF57440">
    <property type="entry name" value="Kringle-like"/>
    <property type="match status" value="1"/>
</dbReference>
<dbReference type="PROSITE" id="PS00021">
    <property type="entry name" value="KRINGLE_1"/>
    <property type="match status" value="1"/>
</dbReference>
<dbReference type="Pfam" id="PF00051">
    <property type="entry name" value="Kringle"/>
    <property type="match status" value="1"/>
</dbReference>
<dbReference type="PROSITE" id="PS50070">
    <property type="entry name" value="KRINGLE_2"/>
    <property type="match status" value="1"/>
</dbReference>
<dbReference type="Gene3D" id="2.40.20.10">
    <property type="entry name" value="Plasminogen Kringle 4"/>
    <property type="match status" value="1"/>
</dbReference>
<dbReference type="InterPro" id="IPR050759">
    <property type="entry name" value="Serine_protease_kringle"/>
</dbReference>
<dbReference type="InterPro" id="IPR013806">
    <property type="entry name" value="Kringle-like"/>
</dbReference>
<keyword evidence="8" id="KW-1185">Reference proteome</keyword>